<dbReference type="GO" id="GO:0003904">
    <property type="term" value="F:deoxyribodipyrimidine photo-lyase activity"/>
    <property type="evidence" value="ECO:0007669"/>
    <property type="project" value="UniProtKB-EC"/>
</dbReference>
<dbReference type="SUPFAM" id="SSF52425">
    <property type="entry name" value="Cryptochrome/photolyase, N-terminal domain"/>
    <property type="match status" value="1"/>
</dbReference>
<keyword evidence="4 8" id="KW-0285">Flavoprotein</keyword>
<dbReference type="Proteomes" id="UP000664073">
    <property type="component" value="Unassembled WGS sequence"/>
</dbReference>
<feature type="site" description="Electron transfer via tryptophanyl radical" evidence="9">
    <location>
        <position position="396"/>
    </location>
</feature>
<comment type="caution">
    <text evidence="12">The sequence shown here is derived from an EMBL/GenBank/DDBJ whole genome shotgun (WGS) entry which is preliminary data.</text>
</comment>
<dbReference type="EC" id="4.1.99.3" evidence="2"/>
<feature type="binding site" evidence="8">
    <location>
        <position position="286"/>
    </location>
    <ligand>
        <name>FAD</name>
        <dbReference type="ChEBI" id="CHEBI:57692"/>
    </ligand>
</feature>
<evidence type="ECO:0000256" key="8">
    <source>
        <dbReference type="PIRSR" id="PIRSR602081-1"/>
    </source>
</evidence>
<dbReference type="AlphaFoldDB" id="A0A939HLQ7"/>
<evidence type="ECO:0000256" key="9">
    <source>
        <dbReference type="PIRSR" id="PIRSR602081-2"/>
    </source>
</evidence>
<proteinExistence type="inferred from homology"/>
<name>A0A939HLQ7_9PROT</name>
<feature type="domain" description="Photolyase/cryptochrome alpha/beta" evidence="11">
    <location>
        <begin position="12"/>
        <end position="137"/>
    </location>
</feature>
<feature type="site" description="Electron transfer via tryptophanyl radical" evidence="9">
    <location>
        <position position="373"/>
    </location>
</feature>
<dbReference type="Gene3D" id="3.40.50.620">
    <property type="entry name" value="HUPs"/>
    <property type="match status" value="1"/>
</dbReference>
<dbReference type="InterPro" id="IPR014729">
    <property type="entry name" value="Rossmann-like_a/b/a_fold"/>
</dbReference>
<dbReference type="PROSITE" id="PS00691">
    <property type="entry name" value="DNA_PHOTOLYASES_1_2"/>
    <property type="match status" value="1"/>
</dbReference>
<dbReference type="InterPro" id="IPR018394">
    <property type="entry name" value="DNA_photolyase_1_CS_C"/>
</dbReference>
<evidence type="ECO:0000256" key="10">
    <source>
        <dbReference type="RuleBase" id="RU004182"/>
    </source>
</evidence>
<feature type="binding site" evidence="8">
    <location>
        <position position="234"/>
    </location>
    <ligand>
        <name>FAD</name>
        <dbReference type="ChEBI" id="CHEBI:57692"/>
    </ligand>
</feature>
<evidence type="ECO:0000256" key="6">
    <source>
        <dbReference type="ARBA" id="ARBA00022991"/>
    </source>
</evidence>
<comment type="catalytic activity">
    <reaction evidence="7">
        <text>cyclobutadipyrimidine (in DNA) = 2 pyrimidine residues (in DNA).</text>
        <dbReference type="EC" id="4.1.99.3"/>
    </reaction>
</comment>
<dbReference type="Gene3D" id="1.10.579.10">
    <property type="entry name" value="DNA Cyclobutane Dipyrimidine Photolyase, subunit A, domain 3"/>
    <property type="match status" value="1"/>
</dbReference>
<dbReference type="PANTHER" id="PTHR11455">
    <property type="entry name" value="CRYPTOCHROME"/>
    <property type="match status" value="1"/>
</dbReference>
<organism evidence="12 13">
    <name type="scientific">Acetobacter garciniae</name>
    <dbReference type="NCBI Taxonomy" id="2817435"/>
    <lineage>
        <taxon>Bacteria</taxon>
        <taxon>Pseudomonadati</taxon>
        <taxon>Pseudomonadota</taxon>
        <taxon>Alphaproteobacteria</taxon>
        <taxon>Acetobacterales</taxon>
        <taxon>Acetobacteraceae</taxon>
        <taxon>Acetobacter</taxon>
    </lineage>
</organism>
<evidence type="ECO:0000313" key="12">
    <source>
        <dbReference type="EMBL" id="MBO1326765.1"/>
    </source>
</evidence>
<dbReference type="EMBL" id="JAFVMH010000018">
    <property type="protein sequence ID" value="MBO1326765.1"/>
    <property type="molecule type" value="Genomic_DNA"/>
</dbReference>
<evidence type="ECO:0000256" key="3">
    <source>
        <dbReference type="ARBA" id="ARBA00014046"/>
    </source>
</evidence>
<protein>
    <recommendedName>
        <fullName evidence="3">Deoxyribodipyrimidine photo-lyase</fullName>
        <ecNumber evidence="2">4.1.99.3</ecNumber>
    </recommendedName>
</protein>
<dbReference type="InterPro" id="IPR002081">
    <property type="entry name" value="Cryptochrome/DNA_photolyase_1"/>
</dbReference>
<dbReference type="InterPro" id="IPR005101">
    <property type="entry name" value="Cryptochr/Photolyase_FAD-bd"/>
</dbReference>
<keyword evidence="6 10" id="KW-0157">Chromophore</keyword>
<comment type="cofactor">
    <cofactor evidence="1">
        <name>(6R)-5,10-methylene-5,6,7,8-tetrahydrofolate</name>
        <dbReference type="ChEBI" id="CHEBI:15636"/>
    </cofactor>
</comment>
<dbReference type="Gene3D" id="1.25.40.80">
    <property type="match status" value="1"/>
</dbReference>
<sequence>MTTSYSGKSGDKPVIVWFRDDLRLADNPALHAAAETGLPVLCVFVHDPALPLGRATRWWLDGALRAFQASITACGGELLVLHGPTFEIMCDVLRTLQPAGIFWNRRYGLHERNIDSRVKDYCKENSIAASSFAASLLHEPWTVQTRAGGRFRVYTAWWRAVCEMGDPACPLAAPERLCSAPVPEVLAGRTTVDALALLPKTPDWAAGLRAEWHPGEEKAQDYLGAFLNDTLEGYATLRDRPAGVSTSRLSPYLRFGHLSPRQVWHATKRAVQTASHEISLADQDKFLSELGWRDFAWSLLFDRPDLASTNFRPEFDAMRWLDEPDMFTAWARGQTGYPLVDAGMRQLWITGWMHNRVRMVVASFLTKHLLIDWRKGARWFDDTLVDADPASNVMNWQWVAGSGVDAAPYFRVMNPVLQSEKFDPDGEYIKKFVPELRHLPVRALHAPWQASPAELTRAGVRLGETYPCPVVEHRFARERALAAWKASTG</sequence>
<gene>
    <name evidence="12" type="ORF">J2D77_16605</name>
</gene>
<dbReference type="PROSITE" id="PS00394">
    <property type="entry name" value="DNA_PHOTOLYASES_1_1"/>
    <property type="match status" value="1"/>
</dbReference>
<dbReference type="GO" id="GO:0000719">
    <property type="term" value="P:photoreactive repair"/>
    <property type="evidence" value="ECO:0007669"/>
    <property type="project" value="UniProtKB-ARBA"/>
</dbReference>
<feature type="site" description="Electron transfer via tryptophanyl radical" evidence="9">
    <location>
        <position position="320"/>
    </location>
</feature>
<dbReference type="Pfam" id="PF00875">
    <property type="entry name" value="DNA_photolyase"/>
    <property type="match status" value="1"/>
</dbReference>
<dbReference type="SUPFAM" id="SSF48173">
    <property type="entry name" value="Cryptochrome/photolyase FAD-binding domain"/>
    <property type="match status" value="1"/>
</dbReference>
<dbReference type="FunFam" id="1.10.579.10:FF:000003">
    <property type="entry name" value="Deoxyribodipyrimidine photo-lyase"/>
    <property type="match status" value="1"/>
</dbReference>
<dbReference type="InterPro" id="IPR036134">
    <property type="entry name" value="Crypto/Photolyase_FAD-like_sf"/>
</dbReference>
<dbReference type="GO" id="GO:0009416">
    <property type="term" value="P:response to light stimulus"/>
    <property type="evidence" value="ECO:0007669"/>
    <property type="project" value="TreeGrafter"/>
</dbReference>
<evidence type="ECO:0000256" key="7">
    <source>
        <dbReference type="ARBA" id="ARBA00033999"/>
    </source>
</evidence>
<accession>A0A939HLQ7</accession>
<evidence type="ECO:0000256" key="4">
    <source>
        <dbReference type="ARBA" id="ARBA00022630"/>
    </source>
</evidence>
<keyword evidence="13" id="KW-1185">Reference proteome</keyword>
<dbReference type="InterPro" id="IPR006050">
    <property type="entry name" value="DNA_photolyase_N"/>
</dbReference>
<dbReference type="Pfam" id="PF03441">
    <property type="entry name" value="FAD_binding_7"/>
    <property type="match status" value="1"/>
</dbReference>
<keyword evidence="5 8" id="KW-0274">FAD</keyword>
<dbReference type="PRINTS" id="PR00147">
    <property type="entry name" value="DNAPHOTLYASE"/>
</dbReference>
<dbReference type="GO" id="GO:0003677">
    <property type="term" value="F:DNA binding"/>
    <property type="evidence" value="ECO:0007669"/>
    <property type="project" value="TreeGrafter"/>
</dbReference>
<evidence type="ECO:0000256" key="5">
    <source>
        <dbReference type="ARBA" id="ARBA00022827"/>
    </source>
</evidence>
<comment type="cofactor">
    <cofactor evidence="8">
        <name>FAD</name>
        <dbReference type="ChEBI" id="CHEBI:57692"/>
    </cofactor>
    <text evidence="8">Binds 1 FAD per subunit.</text>
</comment>
<evidence type="ECO:0000259" key="11">
    <source>
        <dbReference type="PROSITE" id="PS51645"/>
    </source>
</evidence>
<comment type="similarity">
    <text evidence="10">Belongs to the DNA photolyase family.</text>
</comment>
<evidence type="ECO:0000256" key="2">
    <source>
        <dbReference type="ARBA" id="ARBA00013149"/>
    </source>
</evidence>
<evidence type="ECO:0000256" key="1">
    <source>
        <dbReference type="ARBA" id="ARBA00001932"/>
    </source>
</evidence>
<dbReference type="PANTHER" id="PTHR11455:SF9">
    <property type="entry name" value="CRYPTOCHROME CIRCADIAN CLOCK 5 ISOFORM X1"/>
    <property type="match status" value="1"/>
</dbReference>
<feature type="binding site" evidence="8">
    <location>
        <begin position="386"/>
        <end position="388"/>
    </location>
    <ligand>
        <name>FAD</name>
        <dbReference type="ChEBI" id="CHEBI:57692"/>
    </ligand>
</feature>
<evidence type="ECO:0000313" key="13">
    <source>
        <dbReference type="Proteomes" id="UP000664073"/>
    </source>
</evidence>
<reference evidence="12" key="1">
    <citation type="submission" date="2021-03" db="EMBL/GenBank/DDBJ databases">
        <title>The complete genome sequence of Acetobacter sp. TBRC 12339.</title>
        <authorList>
            <person name="Charoenyingcharoen P."/>
            <person name="Yukphan P."/>
        </authorList>
    </citation>
    <scope>NUCLEOTIDE SEQUENCE</scope>
    <source>
        <strain evidence="12">TBRC 12339</strain>
    </source>
</reference>
<dbReference type="PROSITE" id="PS51645">
    <property type="entry name" value="PHR_CRY_ALPHA_BETA"/>
    <property type="match status" value="1"/>
</dbReference>
<dbReference type="GO" id="GO:0071949">
    <property type="term" value="F:FAD binding"/>
    <property type="evidence" value="ECO:0007669"/>
    <property type="project" value="TreeGrafter"/>
</dbReference>
<dbReference type="InterPro" id="IPR036155">
    <property type="entry name" value="Crypto/Photolyase_N_sf"/>
</dbReference>
<feature type="binding site" evidence="8">
    <location>
        <begin position="246"/>
        <end position="250"/>
    </location>
    <ligand>
        <name>FAD</name>
        <dbReference type="ChEBI" id="CHEBI:57692"/>
    </ligand>
</feature>